<organism evidence="1 2">
    <name type="scientific">Acinetobacter pollinis</name>
    <dbReference type="NCBI Taxonomy" id="2605270"/>
    <lineage>
        <taxon>Bacteria</taxon>
        <taxon>Pseudomonadati</taxon>
        <taxon>Pseudomonadota</taxon>
        <taxon>Gammaproteobacteria</taxon>
        <taxon>Moraxellales</taxon>
        <taxon>Moraxellaceae</taxon>
        <taxon>Acinetobacter</taxon>
    </lineage>
</organism>
<evidence type="ECO:0000313" key="1">
    <source>
        <dbReference type="EMBL" id="MEB5477578.1"/>
    </source>
</evidence>
<proteinExistence type="predicted"/>
<dbReference type="Pfam" id="PF05926">
    <property type="entry name" value="Phage_GPL"/>
    <property type="match status" value="1"/>
</dbReference>
<gene>
    <name evidence="1" type="ORF">I2F25_11070</name>
</gene>
<name>A0ABU6DW02_9GAMM</name>
<keyword evidence="2" id="KW-1185">Reference proteome</keyword>
<dbReference type="EMBL" id="VTDN01000010">
    <property type="protein sequence ID" value="MEB5477578.1"/>
    <property type="molecule type" value="Genomic_DNA"/>
</dbReference>
<protein>
    <submittedName>
        <fullName evidence="1">Head completion/stabilization protein</fullName>
    </submittedName>
</protein>
<comment type="caution">
    <text evidence="1">The sequence shown here is derived from an EMBL/GenBank/DDBJ whole genome shotgun (WGS) entry which is preliminary data.</text>
</comment>
<dbReference type="InterPro" id="IPR009225">
    <property type="entry name" value="Phage_head_completion_GpL"/>
</dbReference>
<dbReference type="Proteomes" id="UP001339883">
    <property type="component" value="Unassembled WGS sequence"/>
</dbReference>
<sequence length="149" mass="16854">MGFVANGNPTPQHEKISTNAFFPDVSINDIRDIVKIDGSVTDARLKQAIFEEIIDVNRLLVSLIQPDTNLIQLSKNKVNEKTDTEILYFSAVSNGVAAKVCEKYRGYDSTNTGNKRADDLTLTIDEYRRNKHWAIQQLLKQNQTTIELI</sequence>
<accession>A0ABU6DW02</accession>
<reference evidence="1 2" key="1">
    <citation type="submission" date="2019-08" db="EMBL/GenBank/DDBJ databases">
        <title>Five species of Acinetobacter isolated from floral nectar and animal pollinators.</title>
        <authorList>
            <person name="Hendry T.A."/>
        </authorList>
    </citation>
    <scope>NUCLEOTIDE SEQUENCE [LARGE SCALE GENOMIC DNA]</scope>
    <source>
        <strain evidence="1 2">MD18.27</strain>
    </source>
</reference>
<evidence type="ECO:0000313" key="2">
    <source>
        <dbReference type="Proteomes" id="UP001339883"/>
    </source>
</evidence>
<dbReference type="RefSeq" id="WP_195772292.1">
    <property type="nucleotide sequence ID" value="NZ_VTDN01000010.1"/>
</dbReference>